<protein>
    <recommendedName>
        <fullName evidence="5">Terpene synthase metal-binding domain-containing protein</fullName>
    </recommendedName>
</protein>
<gene>
    <name evidence="6" type="ORF">M8C21_031786</name>
</gene>
<sequence length="212" mass="24531">MTDLPYFWALGVYFEPKYSNARMFLAKVFTVTVVIDDTYDAYGTYDELWSLACIDMIPKYMKPMYQALMGVYEEMEEILVKDGKEYQLSYAKESMKELIRNYMMEAKWAHEGYIPTTEEHLSVSYVSSGYIMLTTTFFVGMGDLVTQESFKWALSKPPLSLICSNVPMHVKMHVINLTQVLTIMYKGKDNYTEVGEELICHIKSLLIHGMSI</sequence>
<dbReference type="Gene3D" id="1.10.600.10">
    <property type="entry name" value="Farnesyl Diphosphate Synthase"/>
    <property type="match status" value="2"/>
</dbReference>
<keyword evidence="7" id="KW-1185">Reference proteome</keyword>
<keyword evidence="4" id="KW-0456">Lyase</keyword>
<dbReference type="EMBL" id="JAMZMK010006259">
    <property type="protein sequence ID" value="KAI7749922.1"/>
    <property type="molecule type" value="Genomic_DNA"/>
</dbReference>
<evidence type="ECO:0000256" key="1">
    <source>
        <dbReference type="ARBA" id="ARBA00001946"/>
    </source>
</evidence>
<dbReference type="Pfam" id="PF03936">
    <property type="entry name" value="Terpene_synth_C"/>
    <property type="match status" value="1"/>
</dbReference>
<reference evidence="6" key="1">
    <citation type="submission" date="2022-06" db="EMBL/GenBank/DDBJ databases">
        <title>Uncovering the hologenomic basis of an extraordinary plant invasion.</title>
        <authorList>
            <person name="Bieker V.C."/>
            <person name="Martin M.D."/>
            <person name="Gilbert T."/>
            <person name="Hodgins K."/>
            <person name="Battlay P."/>
            <person name="Petersen B."/>
            <person name="Wilson J."/>
        </authorList>
    </citation>
    <scope>NUCLEOTIDE SEQUENCE</scope>
    <source>
        <strain evidence="6">AA19_3_7</strain>
        <tissue evidence="6">Leaf</tissue>
    </source>
</reference>
<dbReference type="AlphaFoldDB" id="A0AAD5GNY3"/>
<organism evidence="6 7">
    <name type="scientific">Ambrosia artemisiifolia</name>
    <name type="common">Common ragweed</name>
    <dbReference type="NCBI Taxonomy" id="4212"/>
    <lineage>
        <taxon>Eukaryota</taxon>
        <taxon>Viridiplantae</taxon>
        <taxon>Streptophyta</taxon>
        <taxon>Embryophyta</taxon>
        <taxon>Tracheophyta</taxon>
        <taxon>Spermatophyta</taxon>
        <taxon>Magnoliopsida</taxon>
        <taxon>eudicotyledons</taxon>
        <taxon>Gunneridae</taxon>
        <taxon>Pentapetalae</taxon>
        <taxon>asterids</taxon>
        <taxon>campanulids</taxon>
        <taxon>Asterales</taxon>
        <taxon>Asteraceae</taxon>
        <taxon>Asteroideae</taxon>
        <taxon>Heliantheae alliance</taxon>
        <taxon>Heliantheae</taxon>
        <taxon>Ambrosia</taxon>
    </lineage>
</organism>
<dbReference type="InterPro" id="IPR008949">
    <property type="entry name" value="Isoprenoid_synthase_dom_sf"/>
</dbReference>
<proteinExistence type="predicted"/>
<dbReference type="GO" id="GO:0016114">
    <property type="term" value="P:terpenoid biosynthetic process"/>
    <property type="evidence" value="ECO:0007669"/>
    <property type="project" value="InterPro"/>
</dbReference>
<evidence type="ECO:0000256" key="2">
    <source>
        <dbReference type="ARBA" id="ARBA00022723"/>
    </source>
</evidence>
<evidence type="ECO:0000313" key="7">
    <source>
        <dbReference type="Proteomes" id="UP001206925"/>
    </source>
</evidence>
<evidence type="ECO:0000256" key="4">
    <source>
        <dbReference type="ARBA" id="ARBA00023239"/>
    </source>
</evidence>
<comment type="cofactor">
    <cofactor evidence="1">
        <name>Mg(2+)</name>
        <dbReference type="ChEBI" id="CHEBI:18420"/>
    </cofactor>
</comment>
<keyword evidence="2" id="KW-0479">Metal-binding</keyword>
<evidence type="ECO:0000313" key="6">
    <source>
        <dbReference type="EMBL" id="KAI7749922.1"/>
    </source>
</evidence>
<dbReference type="PANTHER" id="PTHR31225:SF196">
    <property type="entry name" value="TERPENOID CYCLASES_PROTEIN PRENYLTRANSFERASE ALPHA-ALPHA TOROID-RELATED"/>
    <property type="match status" value="1"/>
</dbReference>
<evidence type="ECO:0000256" key="3">
    <source>
        <dbReference type="ARBA" id="ARBA00022842"/>
    </source>
</evidence>
<dbReference type="GO" id="GO:0010333">
    <property type="term" value="F:terpene synthase activity"/>
    <property type="evidence" value="ECO:0007669"/>
    <property type="project" value="InterPro"/>
</dbReference>
<comment type="caution">
    <text evidence="6">The sequence shown here is derived from an EMBL/GenBank/DDBJ whole genome shotgun (WGS) entry which is preliminary data.</text>
</comment>
<name>A0AAD5GNY3_AMBAR</name>
<dbReference type="InterPro" id="IPR005630">
    <property type="entry name" value="Terpene_synthase_metal-bd"/>
</dbReference>
<dbReference type="SUPFAM" id="SSF48576">
    <property type="entry name" value="Terpenoid synthases"/>
    <property type="match status" value="1"/>
</dbReference>
<dbReference type="InterPro" id="IPR050148">
    <property type="entry name" value="Terpene_synthase-like"/>
</dbReference>
<dbReference type="PANTHER" id="PTHR31225">
    <property type="entry name" value="OS04G0344100 PROTEIN-RELATED"/>
    <property type="match status" value="1"/>
</dbReference>
<evidence type="ECO:0000259" key="5">
    <source>
        <dbReference type="Pfam" id="PF03936"/>
    </source>
</evidence>
<dbReference type="GO" id="GO:0000287">
    <property type="term" value="F:magnesium ion binding"/>
    <property type="evidence" value="ECO:0007669"/>
    <property type="project" value="InterPro"/>
</dbReference>
<feature type="domain" description="Terpene synthase metal-binding" evidence="5">
    <location>
        <begin position="6"/>
        <end position="162"/>
    </location>
</feature>
<accession>A0AAD5GNY3</accession>
<dbReference type="Proteomes" id="UP001206925">
    <property type="component" value="Unassembled WGS sequence"/>
</dbReference>
<keyword evidence="3" id="KW-0460">Magnesium</keyword>